<reference evidence="1 2" key="1">
    <citation type="journal article" date="2016" name="Nat. Commun.">
        <title>Thousands of microbial genomes shed light on interconnected biogeochemical processes in an aquifer system.</title>
        <authorList>
            <person name="Anantharaman K."/>
            <person name="Brown C.T."/>
            <person name="Hug L.A."/>
            <person name="Sharon I."/>
            <person name="Castelle C.J."/>
            <person name="Probst A.J."/>
            <person name="Thomas B.C."/>
            <person name="Singh A."/>
            <person name="Wilkins M.J."/>
            <person name="Karaoz U."/>
            <person name="Brodie E.L."/>
            <person name="Williams K.H."/>
            <person name="Hubbard S.S."/>
            <person name="Banfield J.F."/>
        </authorList>
    </citation>
    <scope>NUCLEOTIDE SEQUENCE [LARGE SCALE GENOMIC DNA]</scope>
</reference>
<dbReference type="Proteomes" id="UP000177583">
    <property type="component" value="Unassembled WGS sequence"/>
</dbReference>
<dbReference type="Pfam" id="PF09481">
    <property type="entry name" value="CRISPR_Cse1"/>
    <property type="match status" value="1"/>
</dbReference>
<evidence type="ECO:0000313" key="2">
    <source>
        <dbReference type="Proteomes" id="UP000177583"/>
    </source>
</evidence>
<dbReference type="NCBIfam" id="TIGR02547">
    <property type="entry name" value="casA_cse1"/>
    <property type="match status" value="1"/>
</dbReference>
<dbReference type="InterPro" id="IPR013381">
    <property type="entry name" value="CRISPR-assoc_prot_Cse1"/>
</dbReference>
<protein>
    <submittedName>
        <fullName evidence="1">Type I-E CRISPR-associated protein Cse1/CasA</fullName>
    </submittedName>
</protein>
<evidence type="ECO:0000313" key="1">
    <source>
        <dbReference type="EMBL" id="OGG98790.1"/>
    </source>
</evidence>
<name>A0A1F6GL46_9PROT</name>
<proteinExistence type="predicted"/>
<sequence>MNLIEQPWIQVRRQDGTLSRIAPWQVLEHLETNPVVALNTGRPDFDGSLFQFLVGLFQTLNLCPARRDFERLWAKPPRPEELKAKLSALAPYFELLGEGPRFMQDFDLPQKAEDYEIAALLPDTPGENASKKNTDHFIKRREAYALCLPCTAAALFNLQTNAPAGGPGYRTGLRGGGPLNTLVSLQPQEGQSPSLWLDLCLNLLPQEAFGKPSPYEGPEGQKEWFPWTSPTRTSSQSEEVTGQNGHPLLMFWATPRRIWLDSKDTRSGHCSLCNEPGETLLQKYRTLKHGANYTRFWRHPFSPHYLDKKSGDYLCEHPNPGGLGYRHWLNLTYGKPDHSKRPADVVYEALHNRKSLEVRLWAFGYDFDNMKLRGWQETKMPLYSCGWRDPDSFTKQISDWLEGAGLAIFFLRSKLKEAQFGEGASPKGPHGFIDKDFWDATEPDFYRLLAQAQALPDYDANRLFEMTQDWHKILVKQAQTFFALWAEAGPPEQLNFKRIYQAKNSLDFSLSGEKSKLKVALGLATATKEKKK</sequence>
<organism evidence="1 2">
    <name type="scientific">Candidatus Lambdaproteobacteria bacterium RIFOXYD2_FULL_56_26</name>
    <dbReference type="NCBI Taxonomy" id="1817773"/>
    <lineage>
        <taxon>Bacteria</taxon>
        <taxon>Pseudomonadati</taxon>
        <taxon>Pseudomonadota</taxon>
        <taxon>Candidatus Lambdaproteobacteria</taxon>
    </lineage>
</organism>
<accession>A0A1F6GL46</accession>
<comment type="caution">
    <text evidence="1">The sequence shown here is derived from an EMBL/GenBank/DDBJ whole genome shotgun (WGS) entry which is preliminary data.</text>
</comment>
<dbReference type="AlphaFoldDB" id="A0A1F6GL46"/>
<dbReference type="EMBL" id="MFNF01000068">
    <property type="protein sequence ID" value="OGG98790.1"/>
    <property type="molecule type" value="Genomic_DNA"/>
</dbReference>
<dbReference type="CDD" id="cd09729">
    <property type="entry name" value="Cse1_I-E"/>
    <property type="match status" value="1"/>
</dbReference>
<gene>
    <name evidence="1" type="ORF">A2557_13385</name>
</gene>